<evidence type="ECO:0000259" key="9">
    <source>
        <dbReference type="Pfam" id="PF03553"/>
    </source>
</evidence>
<dbReference type="GO" id="GO:0005886">
    <property type="term" value="C:plasma membrane"/>
    <property type="evidence" value="ECO:0007669"/>
    <property type="project" value="UniProtKB-SubCell"/>
</dbReference>
<dbReference type="EMBL" id="CP063310">
    <property type="protein sequence ID" value="QOS67547.1"/>
    <property type="molecule type" value="Genomic_DNA"/>
</dbReference>
<comment type="subcellular location">
    <subcellularLocation>
        <location evidence="1">Cell membrane</location>
        <topology evidence="1">Multi-pass membrane protein</topology>
    </subcellularLocation>
</comment>
<dbReference type="PANTHER" id="PTHR33451">
    <property type="entry name" value="MALATE-2H(+)/NA(+)-LACTATE ANTIPORTER"/>
    <property type="match status" value="1"/>
</dbReference>
<keyword evidence="3" id="KW-0050">Antiport</keyword>
<organism evidence="10 11">
    <name type="scientific">Eggerthella guodeyinii</name>
    <dbReference type="NCBI Taxonomy" id="2690837"/>
    <lineage>
        <taxon>Bacteria</taxon>
        <taxon>Bacillati</taxon>
        <taxon>Actinomycetota</taxon>
        <taxon>Coriobacteriia</taxon>
        <taxon>Eggerthellales</taxon>
        <taxon>Eggerthellaceae</taxon>
        <taxon>Eggerthella</taxon>
    </lineage>
</organism>
<dbReference type="PANTHER" id="PTHR33451:SF3">
    <property type="entry name" value="MALATE-2H(+)_NA(+)-LACTATE ANTIPORTER"/>
    <property type="match status" value="1"/>
</dbReference>
<dbReference type="KEGG" id="egd:GS424_013630"/>
<keyword evidence="7" id="KW-0472">Membrane</keyword>
<dbReference type="InterPro" id="IPR052180">
    <property type="entry name" value="NhaC_Na-H+_Antiporter"/>
</dbReference>
<name>A0A6L7IWQ8_9ACTN</name>
<evidence type="ECO:0000256" key="3">
    <source>
        <dbReference type="ARBA" id="ARBA00022449"/>
    </source>
</evidence>
<accession>A0A6L7IWQ8</accession>
<evidence type="ECO:0000256" key="2">
    <source>
        <dbReference type="ARBA" id="ARBA00022448"/>
    </source>
</evidence>
<dbReference type="PROSITE" id="PS51257">
    <property type="entry name" value="PROKAR_LIPOPROTEIN"/>
    <property type="match status" value="1"/>
</dbReference>
<keyword evidence="4" id="KW-1003">Cell membrane</keyword>
<feature type="domain" description="Na+/H+ antiporter NhaC-like C-terminal" evidence="9">
    <location>
        <begin position="207"/>
        <end position="454"/>
    </location>
</feature>
<keyword evidence="5" id="KW-0812">Transmembrane</keyword>
<evidence type="ECO:0000256" key="5">
    <source>
        <dbReference type="ARBA" id="ARBA00022692"/>
    </source>
</evidence>
<evidence type="ECO:0000256" key="7">
    <source>
        <dbReference type="ARBA" id="ARBA00023136"/>
    </source>
</evidence>
<proteinExistence type="inferred from homology"/>
<dbReference type="InterPro" id="IPR018461">
    <property type="entry name" value="Na/H_Antiport_NhaC-like_C"/>
</dbReference>
<evidence type="ECO:0000313" key="11">
    <source>
        <dbReference type="Proteomes" id="UP000478463"/>
    </source>
</evidence>
<dbReference type="Pfam" id="PF03553">
    <property type="entry name" value="Na_H_antiporter"/>
    <property type="match status" value="1"/>
</dbReference>
<dbReference type="AlphaFoldDB" id="A0A6L7IWQ8"/>
<keyword evidence="2" id="KW-0813">Transport</keyword>
<evidence type="ECO:0000256" key="1">
    <source>
        <dbReference type="ARBA" id="ARBA00004651"/>
    </source>
</evidence>
<keyword evidence="6" id="KW-1133">Transmembrane helix</keyword>
<evidence type="ECO:0000256" key="6">
    <source>
        <dbReference type="ARBA" id="ARBA00022989"/>
    </source>
</evidence>
<dbReference type="Proteomes" id="UP000478463">
    <property type="component" value="Chromosome"/>
</dbReference>
<protein>
    <submittedName>
        <fullName evidence="10">Sodium:proton antiporter</fullName>
    </submittedName>
</protein>
<evidence type="ECO:0000256" key="4">
    <source>
        <dbReference type="ARBA" id="ARBA00022475"/>
    </source>
</evidence>
<comment type="similarity">
    <text evidence="8">Belongs to the NhaC Na(+)/H(+) (TC 2.A.35) antiporter family.</text>
</comment>
<evidence type="ECO:0000313" key="10">
    <source>
        <dbReference type="EMBL" id="QOS67547.1"/>
    </source>
</evidence>
<reference evidence="10 11" key="1">
    <citation type="submission" date="2020-10" db="EMBL/GenBank/DDBJ databases">
        <title>Eggerthella sp. nov., isolated from human feces.</title>
        <authorList>
            <person name="Yajun G."/>
        </authorList>
    </citation>
    <scope>NUCLEOTIDE SEQUENCE [LARGE SCALE GENOMIC DNA]</scope>
    <source>
        <strain evidence="10 11">HF-1101</strain>
    </source>
</reference>
<evidence type="ECO:0000256" key="8">
    <source>
        <dbReference type="ARBA" id="ARBA00038435"/>
    </source>
</evidence>
<gene>
    <name evidence="10" type="ORF">GS424_013630</name>
</gene>
<dbReference type="GO" id="GO:0015297">
    <property type="term" value="F:antiporter activity"/>
    <property type="evidence" value="ECO:0007669"/>
    <property type="project" value="UniProtKB-KW"/>
</dbReference>
<dbReference type="RefSeq" id="WP_160942536.1">
    <property type="nucleotide sequence ID" value="NZ_CP063310.1"/>
</dbReference>
<sequence length="490" mass="51327">MKTREKAVKEVKFRHGVLALGALAVVMFGCVVGLGSEPQIPLVIGCAIAGGIALYLGRTWEDVLDAMLKGINDSMEAVLILMCIGMLVGVWIQSGTVPTMIYYGLMVVTPELFLPIAFVVTLVVGVVLGSWGAAGTIGIAFLGIAAALNVPLGMAAGAIVAGAYVSEIISPLVDGPNLAAAIADCGVFALCKRFLVLCLVTCAGCTVVYLVIGMNLNLAGSTDVSGQVASLLTALDANYSIGPVTLIPLAVMIVCIALKVPAIPSFLVAIAFGMLEACTLQGSDLSTVVEVANLGVVSSTGFAELDALLSNGGIQEMMSTISIVVLVMAFGGIMQHTHLMDALVDPIVSRLRRFAQLVTATVFSGALFNVLLPDQYPAITLSTQMYSKEFRRRGVENEVWGNIVNSSAGITSVLVPWNTCAVYMVTVLGVPCLAYAPYAFFCYLYPLVIIVAGMFFSRKLGWISRPEPVEPEAVAVREGCPDGVTAAQNA</sequence>